<proteinExistence type="predicted"/>
<sequence length="91" mass="10102">MDLSDVNGAQLQLHALGIKDAPMSTYTSSPRQGCFHRQEILPQLYRTLGRVDFLGNPVSFMHKTMLAPTDQARVGPFTNFSSGIADVFYEP</sequence>
<dbReference type="Proteomes" id="UP000886523">
    <property type="component" value="Unassembled WGS sequence"/>
</dbReference>
<dbReference type="AlphaFoldDB" id="A0A9P6ANN6"/>
<dbReference type="OrthoDB" id="428159at2759"/>
<organism evidence="1 2">
    <name type="scientific">Hydnum rufescens UP504</name>
    <dbReference type="NCBI Taxonomy" id="1448309"/>
    <lineage>
        <taxon>Eukaryota</taxon>
        <taxon>Fungi</taxon>
        <taxon>Dikarya</taxon>
        <taxon>Basidiomycota</taxon>
        <taxon>Agaricomycotina</taxon>
        <taxon>Agaricomycetes</taxon>
        <taxon>Cantharellales</taxon>
        <taxon>Hydnaceae</taxon>
        <taxon>Hydnum</taxon>
    </lineage>
</organism>
<dbReference type="EMBL" id="MU129042">
    <property type="protein sequence ID" value="KAF9509127.1"/>
    <property type="molecule type" value="Genomic_DNA"/>
</dbReference>
<keyword evidence="2" id="KW-1185">Reference proteome</keyword>
<protein>
    <submittedName>
        <fullName evidence="1">Uncharacterized protein</fullName>
    </submittedName>
</protein>
<gene>
    <name evidence="1" type="ORF">BS47DRAFT_178643</name>
</gene>
<name>A0A9P6ANN6_9AGAM</name>
<accession>A0A9P6ANN6</accession>
<evidence type="ECO:0000313" key="1">
    <source>
        <dbReference type="EMBL" id="KAF9509127.1"/>
    </source>
</evidence>
<reference evidence="1" key="1">
    <citation type="journal article" date="2020" name="Nat. Commun.">
        <title>Large-scale genome sequencing of mycorrhizal fungi provides insights into the early evolution of symbiotic traits.</title>
        <authorList>
            <person name="Miyauchi S."/>
            <person name="Kiss E."/>
            <person name="Kuo A."/>
            <person name="Drula E."/>
            <person name="Kohler A."/>
            <person name="Sanchez-Garcia M."/>
            <person name="Morin E."/>
            <person name="Andreopoulos B."/>
            <person name="Barry K.W."/>
            <person name="Bonito G."/>
            <person name="Buee M."/>
            <person name="Carver A."/>
            <person name="Chen C."/>
            <person name="Cichocki N."/>
            <person name="Clum A."/>
            <person name="Culley D."/>
            <person name="Crous P.W."/>
            <person name="Fauchery L."/>
            <person name="Girlanda M."/>
            <person name="Hayes R.D."/>
            <person name="Keri Z."/>
            <person name="LaButti K."/>
            <person name="Lipzen A."/>
            <person name="Lombard V."/>
            <person name="Magnuson J."/>
            <person name="Maillard F."/>
            <person name="Murat C."/>
            <person name="Nolan M."/>
            <person name="Ohm R.A."/>
            <person name="Pangilinan J."/>
            <person name="Pereira M.F."/>
            <person name="Perotto S."/>
            <person name="Peter M."/>
            <person name="Pfister S."/>
            <person name="Riley R."/>
            <person name="Sitrit Y."/>
            <person name="Stielow J.B."/>
            <person name="Szollosi G."/>
            <person name="Zifcakova L."/>
            <person name="Stursova M."/>
            <person name="Spatafora J.W."/>
            <person name="Tedersoo L."/>
            <person name="Vaario L.M."/>
            <person name="Yamada A."/>
            <person name="Yan M."/>
            <person name="Wang P."/>
            <person name="Xu J."/>
            <person name="Bruns T."/>
            <person name="Baldrian P."/>
            <person name="Vilgalys R."/>
            <person name="Dunand C."/>
            <person name="Henrissat B."/>
            <person name="Grigoriev I.V."/>
            <person name="Hibbett D."/>
            <person name="Nagy L.G."/>
            <person name="Martin F.M."/>
        </authorList>
    </citation>
    <scope>NUCLEOTIDE SEQUENCE</scope>
    <source>
        <strain evidence="1">UP504</strain>
    </source>
</reference>
<evidence type="ECO:0000313" key="2">
    <source>
        <dbReference type="Proteomes" id="UP000886523"/>
    </source>
</evidence>
<comment type="caution">
    <text evidence="1">The sequence shown here is derived from an EMBL/GenBank/DDBJ whole genome shotgun (WGS) entry which is preliminary data.</text>
</comment>